<organism evidence="1 2">
    <name type="scientific">Trifolium pratense</name>
    <name type="common">Red clover</name>
    <dbReference type="NCBI Taxonomy" id="57577"/>
    <lineage>
        <taxon>Eukaryota</taxon>
        <taxon>Viridiplantae</taxon>
        <taxon>Streptophyta</taxon>
        <taxon>Embryophyta</taxon>
        <taxon>Tracheophyta</taxon>
        <taxon>Spermatophyta</taxon>
        <taxon>Magnoliopsida</taxon>
        <taxon>eudicotyledons</taxon>
        <taxon>Gunneridae</taxon>
        <taxon>Pentapetalae</taxon>
        <taxon>rosids</taxon>
        <taxon>fabids</taxon>
        <taxon>Fabales</taxon>
        <taxon>Fabaceae</taxon>
        <taxon>Papilionoideae</taxon>
        <taxon>50 kb inversion clade</taxon>
        <taxon>NPAAA clade</taxon>
        <taxon>Hologalegina</taxon>
        <taxon>IRL clade</taxon>
        <taxon>Trifolieae</taxon>
        <taxon>Trifolium</taxon>
    </lineage>
</organism>
<gene>
    <name evidence="1" type="ORF">MILVUS5_LOCUS20252</name>
</gene>
<dbReference type="EMBL" id="CASHSV030000206">
    <property type="protein sequence ID" value="CAJ2652822.1"/>
    <property type="molecule type" value="Genomic_DNA"/>
</dbReference>
<evidence type="ECO:0000313" key="1">
    <source>
        <dbReference type="EMBL" id="CAJ2652822.1"/>
    </source>
</evidence>
<accession>A0ACB0K6B5</accession>
<sequence length="164" mass="18985">MTDGVINNLWLKHYTCLSIFISFFLLLLQTLFMITIGIFLFDLEVMFPNLTHIIDRVSIPMEHKPDVFPKHFFPSHRISVFLPLSQITTKHSFSLFFLSDQNGTYKTNCSQIHQRKSTKETTSNKSCTEICSGDQRSEETSQISSRNSCFKIDQKVSKELRASH</sequence>
<name>A0ACB0K6B5_TRIPR</name>
<proteinExistence type="predicted"/>
<reference evidence="1" key="1">
    <citation type="submission" date="2023-10" db="EMBL/GenBank/DDBJ databases">
        <authorList>
            <person name="Rodriguez Cubillos JULIANA M."/>
            <person name="De Vega J."/>
        </authorList>
    </citation>
    <scope>NUCLEOTIDE SEQUENCE</scope>
</reference>
<keyword evidence="2" id="KW-1185">Reference proteome</keyword>
<protein>
    <submittedName>
        <fullName evidence="1">Uncharacterized protein</fullName>
    </submittedName>
</protein>
<dbReference type="Proteomes" id="UP001177021">
    <property type="component" value="Unassembled WGS sequence"/>
</dbReference>
<comment type="caution">
    <text evidence="1">The sequence shown here is derived from an EMBL/GenBank/DDBJ whole genome shotgun (WGS) entry which is preliminary data.</text>
</comment>
<evidence type="ECO:0000313" key="2">
    <source>
        <dbReference type="Proteomes" id="UP001177021"/>
    </source>
</evidence>